<keyword evidence="5" id="KW-0067">ATP-binding</keyword>
<evidence type="ECO:0000313" key="10">
    <source>
        <dbReference type="Proteomes" id="UP000749311"/>
    </source>
</evidence>
<name>A0ABX0SC88_9ACTN</name>
<dbReference type="GO" id="GO:0050570">
    <property type="term" value="F:4-hydroxythreonine-4-phosphate dehydrogenase activity"/>
    <property type="evidence" value="ECO:0007669"/>
    <property type="project" value="UniProtKB-EC"/>
</dbReference>
<evidence type="ECO:0000256" key="1">
    <source>
        <dbReference type="ARBA" id="ARBA00005715"/>
    </source>
</evidence>
<dbReference type="Gene3D" id="3.40.980.20">
    <property type="entry name" value="Four-carbon acid sugar kinase, nucleotide binding domain"/>
    <property type="match status" value="1"/>
</dbReference>
<reference evidence="9 10" key="1">
    <citation type="submission" date="2020-02" db="EMBL/GenBank/DDBJ databases">
        <title>Sequencing the genomes of 1000 actinobacteria strains.</title>
        <authorList>
            <person name="Klenk H.-P."/>
        </authorList>
    </citation>
    <scope>NUCLEOTIDE SEQUENCE [LARGE SCALE GENOMIC DNA]</scope>
    <source>
        <strain evidence="9 10">DSM 19609</strain>
    </source>
</reference>
<dbReference type="InterPro" id="IPR010737">
    <property type="entry name" value="4-carb_acid_sugar_kinase_N"/>
</dbReference>
<evidence type="ECO:0000256" key="6">
    <source>
        <dbReference type="ARBA" id="ARBA00023277"/>
    </source>
</evidence>
<evidence type="ECO:0000259" key="8">
    <source>
        <dbReference type="Pfam" id="PF17042"/>
    </source>
</evidence>
<accession>A0ABX0SC88</accession>
<protein>
    <submittedName>
        <fullName evidence="9">4-hydroxythreonine-4-phosphate dehydrogenase</fullName>
        <ecNumber evidence="9">1.1.1.262</ecNumber>
    </submittedName>
</protein>
<dbReference type="InterPro" id="IPR037051">
    <property type="entry name" value="4-carb_acid_sugar_kinase_N_sf"/>
</dbReference>
<comment type="similarity">
    <text evidence="1">Belongs to the four-carbon acid sugar kinase family.</text>
</comment>
<dbReference type="Proteomes" id="UP000749311">
    <property type="component" value="Unassembled WGS sequence"/>
</dbReference>
<dbReference type="EMBL" id="JAAMOZ010000001">
    <property type="protein sequence ID" value="NIH56000.1"/>
    <property type="molecule type" value="Genomic_DNA"/>
</dbReference>
<keyword evidence="3" id="KW-0547">Nucleotide-binding</keyword>
<keyword evidence="6" id="KW-0119">Carbohydrate metabolism</keyword>
<gene>
    <name evidence="9" type="ORF">FB473_000645</name>
</gene>
<dbReference type="RefSeq" id="WP_167164783.1">
    <property type="nucleotide sequence ID" value="NZ_BAAAOO010000002.1"/>
</dbReference>
<sequence length="381" mass="39827">MSVGHRDVVVIADDLSGACEAAAALGGLPVHVDAGMGGRAPSRAVSLGSRELPAGVHLARLRAELDRVDDEAIVFVKTDSILRGPLVPTLSLLVGTGRPVLYSPSLPEQGRRIVSGVLQVDGIPLHETGLWARERDKVPRSVDDLLAQVPHRIVDGPLRQDALVPGMVTVCELTDNERPEDAAAMAVERGAILVGASALCRALVPFRRPYQKPLVAVGGPPGVTVVVGSAALSARRQVSRLADDRRAGLYVLGFGDAEPPKRPVGTGIVVVTLDAGDPVAGRELDPRIGTTLLEQLCRWLGDDASDLVIIGGETAAAVLASLRVRRLDVIREIEPGAVLSVAGERLVVTRPGSFGGDASLVHLVDALDSARSSVAKGNNHV</sequence>
<evidence type="ECO:0000259" key="7">
    <source>
        <dbReference type="Pfam" id="PF07005"/>
    </source>
</evidence>
<evidence type="ECO:0000256" key="2">
    <source>
        <dbReference type="ARBA" id="ARBA00022679"/>
    </source>
</evidence>
<dbReference type="Pfam" id="PF07005">
    <property type="entry name" value="SBD_N"/>
    <property type="match status" value="1"/>
</dbReference>
<keyword evidence="2" id="KW-0808">Transferase</keyword>
<evidence type="ECO:0000256" key="5">
    <source>
        <dbReference type="ARBA" id="ARBA00022840"/>
    </source>
</evidence>
<dbReference type="Gene3D" id="3.40.50.10840">
    <property type="entry name" value="Putative sugar-binding, N-terminal domain"/>
    <property type="match status" value="1"/>
</dbReference>
<comment type="caution">
    <text evidence="9">The sequence shown here is derived from an EMBL/GenBank/DDBJ whole genome shotgun (WGS) entry which is preliminary data.</text>
</comment>
<feature type="domain" description="Four-carbon acid sugar kinase N-terminal" evidence="7">
    <location>
        <begin position="9"/>
        <end position="135"/>
    </location>
</feature>
<keyword evidence="10" id="KW-1185">Reference proteome</keyword>
<dbReference type="EC" id="1.1.1.262" evidence="9"/>
<evidence type="ECO:0000256" key="4">
    <source>
        <dbReference type="ARBA" id="ARBA00022777"/>
    </source>
</evidence>
<dbReference type="InterPro" id="IPR031475">
    <property type="entry name" value="NBD_C"/>
</dbReference>
<dbReference type="SUPFAM" id="SSF142764">
    <property type="entry name" value="YgbK-like"/>
    <property type="match status" value="1"/>
</dbReference>
<proteinExistence type="inferred from homology"/>
<dbReference type="InterPro" id="IPR042213">
    <property type="entry name" value="NBD_C_sf"/>
</dbReference>
<keyword evidence="9" id="KW-0560">Oxidoreductase</keyword>
<dbReference type="Pfam" id="PF17042">
    <property type="entry name" value="NBD_C"/>
    <property type="match status" value="1"/>
</dbReference>
<evidence type="ECO:0000313" key="9">
    <source>
        <dbReference type="EMBL" id="NIH56000.1"/>
    </source>
</evidence>
<organism evidence="9 10">
    <name type="scientific">Brooklawnia cerclae</name>
    <dbReference type="NCBI Taxonomy" id="349934"/>
    <lineage>
        <taxon>Bacteria</taxon>
        <taxon>Bacillati</taxon>
        <taxon>Actinomycetota</taxon>
        <taxon>Actinomycetes</taxon>
        <taxon>Propionibacteriales</taxon>
        <taxon>Propionibacteriaceae</taxon>
        <taxon>Brooklawnia</taxon>
    </lineage>
</organism>
<keyword evidence="4" id="KW-0418">Kinase</keyword>
<evidence type="ECO:0000256" key="3">
    <source>
        <dbReference type="ARBA" id="ARBA00022741"/>
    </source>
</evidence>
<feature type="domain" description="Four-carbon acid sugar kinase nucleotide binding" evidence="8">
    <location>
        <begin position="287"/>
        <end position="359"/>
    </location>
</feature>